<evidence type="ECO:0000256" key="7">
    <source>
        <dbReference type="ARBA" id="ARBA00023069"/>
    </source>
</evidence>
<comment type="similarity">
    <text evidence="10">Belongs to the DRC12 family.</text>
</comment>
<proteinExistence type="inferred from homology"/>
<evidence type="ECO:0000313" key="17">
    <source>
        <dbReference type="Proteomes" id="UP000322899"/>
    </source>
</evidence>
<feature type="region of interest" description="Disordered" evidence="13">
    <location>
        <begin position="1"/>
        <end position="22"/>
    </location>
</feature>
<evidence type="ECO:0000313" key="14">
    <source>
        <dbReference type="EMBL" id="KAA0156506.1"/>
    </source>
</evidence>
<dbReference type="PANTHER" id="PTHR28656:SF1">
    <property type="entry name" value="COILED-COIL DOMAIN-CONTAINING PROTEIN 153"/>
    <property type="match status" value="1"/>
</dbReference>
<keyword evidence="6 12" id="KW-0175">Coiled coil</keyword>
<evidence type="ECO:0000256" key="10">
    <source>
        <dbReference type="ARBA" id="ARBA00044754"/>
    </source>
</evidence>
<evidence type="ECO:0000256" key="13">
    <source>
        <dbReference type="SAM" id="MobiDB-lite"/>
    </source>
</evidence>
<dbReference type="EMBL" id="VLTM01000051">
    <property type="protein sequence ID" value="KAA0159659.1"/>
    <property type="molecule type" value="Genomic_DNA"/>
</dbReference>
<dbReference type="Proteomes" id="UP000324907">
    <property type="component" value="Unassembled WGS sequence"/>
</dbReference>
<reference evidence="17 18" key="1">
    <citation type="submission" date="2019-07" db="EMBL/GenBank/DDBJ databases">
        <title>Genomes of Cafeteria roenbergensis.</title>
        <authorList>
            <person name="Fischer M.G."/>
            <person name="Hackl T."/>
            <person name="Roman M."/>
        </authorList>
    </citation>
    <scope>NUCLEOTIDE SEQUENCE [LARGE SCALE GENOMIC DNA]</scope>
    <source>
        <strain evidence="15 19">Cflag</strain>
        <strain evidence="16 17">E4-10P</strain>
        <strain evidence="14 18">RCC970-E3</strain>
    </source>
</reference>
<evidence type="ECO:0000256" key="9">
    <source>
        <dbReference type="ARBA" id="ARBA00023273"/>
    </source>
</evidence>
<evidence type="ECO:0000313" key="18">
    <source>
        <dbReference type="Proteomes" id="UP000324907"/>
    </source>
</evidence>
<comment type="function">
    <text evidence="1">Component of the nexin-dynein regulatory complex (N-DRC), a key regulator of ciliary/flagellar motility which maintains the alignment and integrity of the distal axoneme and regulates microtubule sliding in motile axonemes.</text>
</comment>
<evidence type="ECO:0000256" key="3">
    <source>
        <dbReference type="ARBA" id="ARBA00011248"/>
    </source>
</evidence>
<evidence type="ECO:0000313" key="19">
    <source>
        <dbReference type="Proteomes" id="UP000325113"/>
    </source>
</evidence>
<dbReference type="Proteomes" id="UP000325113">
    <property type="component" value="Unassembled WGS sequence"/>
</dbReference>
<dbReference type="EMBL" id="VLTO01000004">
    <property type="protein sequence ID" value="KAA0177509.1"/>
    <property type="molecule type" value="Genomic_DNA"/>
</dbReference>
<accession>A0A5A8EIT6</accession>
<protein>
    <recommendedName>
        <fullName evidence="11">Dynein regulatory complex protein 12</fullName>
    </recommendedName>
</protein>
<evidence type="ECO:0000256" key="4">
    <source>
        <dbReference type="ARBA" id="ARBA00022490"/>
    </source>
</evidence>
<name>A0A5A8EIT6_CAFRO</name>
<feature type="compositionally biased region" description="Basic residues" evidence="13">
    <location>
        <begin position="1"/>
        <end position="12"/>
    </location>
</feature>
<evidence type="ECO:0000256" key="2">
    <source>
        <dbReference type="ARBA" id="ARBA00004611"/>
    </source>
</evidence>
<sequence>MPPKAAAKKGKKSAGAADGSDIASTEVQNMMLKSQIEALKVQLADRTAQAMRAEKEKRALQAVVADLKSDFKETSDDTMAITSDMTRQYKAMEEHFMGDINALERQVQELKDELAESRVHYEELQAEKDAVVAAKDEELRALQAKMSDMAAEFAEMLQETLSRMADKIEISSSSWDAADASVPVLSRGGPAARGGAGAGSATEDA</sequence>
<dbReference type="OrthoDB" id="10264405at2759"/>
<organism evidence="16 17">
    <name type="scientific">Cafeteria roenbergensis</name>
    <name type="common">Marine flagellate</name>
    <dbReference type="NCBI Taxonomy" id="33653"/>
    <lineage>
        <taxon>Eukaryota</taxon>
        <taxon>Sar</taxon>
        <taxon>Stramenopiles</taxon>
        <taxon>Bigyra</taxon>
        <taxon>Opalozoa</taxon>
        <taxon>Bicosoecida</taxon>
        <taxon>Cafeteriaceae</taxon>
        <taxon>Cafeteria</taxon>
    </lineage>
</organism>
<keyword evidence="7" id="KW-0969">Cilium</keyword>
<feature type="compositionally biased region" description="Low complexity" evidence="13">
    <location>
        <begin position="13"/>
        <end position="22"/>
    </location>
</feature>
<evidence type="ECO:0000313" key="16">
    <source>
        <dbReference type="EMBL" id="KAA0177509.1"/>
    </source>
</evidence>
<dbReference type="PANTHER" id="PTHR28656">
    <property type="entry name" value="COILED-COIL DOMAIN-CONTAINING PROTEIN 153"/>
    <property type="match status" value="1"/>
</dbReference>
<evidence type="ECO:0000256" key="6">
    <source>
        <dbReference type="ARBA" id="ARBA00023054"/>
    </source>
</evidence>
<evidence type="ECO:0000256" key="1">
    <source>
        <dbReference type="ARBA" id="ARBA00003029"/>
    </source>
</evidence>
<dbReference type="InterPro" id="IPR033585">
    <property type="entry name" value="DRC12-like"/>
</dbReference>
<keyword evidence="8" id="KW-0206">Cytoskeleton</keyword>
<evidence type="ECO:0000313" key="15">
    <source>
        <dbReference type="EMBL" id="KAA0159659.1"/>
    </source>
</evidence>
<keyword evidence="4" id="KW-0963">Cytoplasm</keyword>
<keyword evidence="9" id="KW-0966">Cell projection</keyword>
<dbReference type="EMBL" id="VLTL01000174">
    <property type="protein sequence ID" value="KAA0156506.1"/>
    <property type="molecule type" value="Genomic_DNA"/>
</dbReference>
<dbReference type="Proteomes" id="UP000322899">
    <property type="component" value="Unassembled WGS sequence"/>
</dbReference>
<dbReference type="AlphaFoldDB" id="A0A5A8EIT6"/>
<dbReference type="Gene3D" id="1.10.287.1490">
    <property type="match status" value="1"/>
</dbReference>
<evidence type="ECO:0000256" key="12">
    <source>
        <dbReference type="SAM" id="Coils"/>
    </source>
</evidence>
<keyword evidence="5" id="KW-0282">Flagellum</keyword>
<evidence type="ECO:0000256" key="8">
    <source>
        <dbReference type="ARBA" id="ARBA00023212"/>
    </source>
</evidence>
<evidence type="ECO:0000256" key="11">
    <source>
        <dbReference type="ARBA" id="ARBA00044800"/>
    </source>
</evidence>
<feature type="coiled-coil region" evidence="12">
    <location>
        <begin position="22"/>
        <end position="159"/>
    </location>
</feature>
<comment type="caution">
    <text evidence="16">The sequence shown here is derived from an EMBL/GenBank/DDBJ whole genome shotgun (WGS) entry which is preliminary data.</text>
</comment>
<evidence type="ECO:0000256" key="5">
    <source>
        <dbReference type="ARBA" id="ARBA00022846"/>
    </source>
</evidence>
<comment type="subcellular location">
    <subcellularLocation>
        <location evidence="2">Cytoplasm</location>
        <location evidence="2">Cytoskeleton</location>
        <location evidence="2">Flagellum axoneme</location>
    </subcellularLocation>
</comment>
<feature type="region of interest" description="Disordered" evidence="13">
    <location>
        <begin position="184"/>
        <end position="205"/>
    </location>
</feature>
<gene>
    <name evidence="16" type="ORF">FNF27_01286</name>
    <name evidence="14" type="ORF">FNF28_06625</name>
    <name evidence="15" type="ORF">FNF31_04735</name>
</gene>
<comment type="subunit">
    <text evidence="3">Component of the nexin-dynein regulatory complex (N-DRC).</text>
</comment>